<dbReference type="Pfam" id="PF01585">
    <property type="entry name" value="G-patch"/>
    <property type="match status" value="2"/>
</dbReference>
<feature type="region of interest" description="Disordered" evidence="1">
    <location>
        <begin position="749"/>
        <end position="773"/>
    </location>
</feature>
<dbReference type="PANTHER" id="PTHR47423:SF2">
    <property type="entry name" value="PROTEIN SQS1"/>
    <property type="match status" value="1"/>
</dbReference>
<dbReference type="AlphaFoldDB" id="A0AAV0FKY7"/>
<dbReference type="InterPro" id="IPR036867">
    <property type="entry name" value="R3H_dom_sf"/>
</dbReference>
<keyword evidence="4" id="KW-1185">Reference proteome</keyword>
<protein>
    <recommendedName>
        <fullName evidence="2">G-patch domain-containing protein</fullName>
    </recommendedName>
</protein>
<dbReference type="Gene3D" id="3.30.1370.50">
    <property type="entry name" value="R3H-like domain"/>
    <property type="match status" value="1"/>
</dbReference>
<name>A0AAV0FKY7_9ASTE</name>
<dbReference type="InterPro" id="IPR000467">
    <property type="entry name" value="G_patch_dom"/>
</dbReference>
<gene>
    <name evidence="3" type="ORF">CEPIT_LOCUS35013</name>
</gene>
<feature type="region of interest" description="Disordered" evidence="1">
    <location>
        <begin position="335"/>
        <end position="357"/>
    </location>
</feature>
<feature type="region of interest" description="Disordered" evidence="1">
    <location>
        <begin position="533"/>
        <end position="585"/>
    </location>
</feature>
<proteinExistence type="predicted"/>
<accession>A0AAV0FKY7</accession>
<dbReference type="CDD" id="cd02646">
    <property type="entry name" value="R3H_G-patch"/>
    <property type="match status" value="1"/>
</dbReference>
<feature type="compositionally biased region" description="Basic and acidic residues" evidence="1">
    <location>
        <begin position="683"/>
        <end position="699"/>
    </location>
</feature>
<dbReference type="EMBL" id="CAMAPF010000993">
    <property type="protein sequence ID" value="CAH9136087.1"/>
    <property type="molecule type" value="Genomic_DNA"/>
</dbReference>
<feature type="compositionally biased region" description="Basic and acidic residues" evidence="1">
    <location>
        <begin position="60"/>
        <end position="79"/>
    </location>
</feature>
<organism evidence="3 4">
    <name type="scientific">Cuscuta epithymum</name>
    <dbReference type="NCBI Taxonomy" id="186058"/>
    <lineage>
        <taxon>Eukaryota</taxon>
        <taxon>Viridiplantae</taxon>
        <taxon>Streptophyta</taxon>
        <taxon>Embryophyta</taxon>
        <taxon>Tracheophyta</taxon>
        <taxon>Spermatophyta</taxon>
        <taxon>Magnoliopsida</taxon>
        <taxon>eudicotyledons</taxon>
        <taxon>Gunneridae</taxon>
        <taxon>Pentapetalae</taxon>
        <taxon>asterids</taxon>
        <taxon>lamiids</taxon>
        <taxon>Solanales</taxon>
        <taxon>Convolvulaceae</taxon>
        <taxon>Cuscuteae</taxon>
        <taxon>Cuscuta</taxon>
        <taxon>Cuscuta subgen. Cuscuta</taxon>
    </lineage>
</organism>
<comment type="caution">
    <text evidence="3">The sequence shown here is derived from an EMBL/GenBank/DDBJ whole genome shotgun (WGS) entry which is preliminary data.</text>
</comment>
<feature type="domain" description="G-patch" evidence="2">
    <location>
        <begin position="728"/>
        <end position="773"/>
    </location>
</feature>
<dbReference type="Proteomes" id="UP001152523">
    <property type="component" value="Unassembled WGS sequence"/>
</dbReference>
<feature type="compositionally biased region" description="Polar residues" evidence="1">
    <location>
        <begin position="547"/>
        <end position="567"/>
    </location>
</feature>
<reference evidence="3" key="1">
    <citation type="submission" date="2022-07" db="EMBL/GenBank/DDBJ databases">
        <authorList>
            <person name="Macas J."/>
            <person name="Novak P."/>
            <person name="Neumann P."/>
        </authorList>
    </citation>
    <scope>NUCLEOTIDE SEQUENCE</scope>
</reference>
<feature type="compositionally biased region" description="Acidic residues" evidence="1">
    <location>
        <begin position="212"/>
        <end position="226"/>
    </location>
</feature>
<dbReference type="SMART" id="SM00443">
    <property type="entry name" value="G_patch"/>
    <property type="match status" value="2"/>
</dbReference>
<dbReference type="PANTHER" id="PTHR47423">
    <property type="entry name" value="G-PATCH DOMAIN CONTAINING PROTEIN"/>
    <property type="match status" value="1"/>
</dbReference>
<evidence type="ECO:0000256" key="1">
    <source>
        <dbReference type="SAM" id="MobiDB-lite"/>
    </source>
</evidence>
<evidence type="ECO:0000259" key="2">
    <source>
        <dbReference type="PROSITE" id="PS50174"/>
    </source>
</evidence>
<feature type="domain" description="G-patch" evidence="2">
    <location>
        <begin position="627"/>
        <end position="672"/>
    </location>
</feature>
<dbReference type="InterPro" id="IPR034082">
    <property type="entry name" value="R3H_G-patch"/>
</dbReference>
<feature type="region of interest" description="Disordered" evidence="1">
    <location>
        <begin position="683"/>
        <end position="725"/>
    </location>
</feature>
<evidence type="ECO:0000313" key="4">
    <source>
        <dbReference type="Proteomes" id="UP001152523"/>
    </source>
</evidence>
<dbReference type="GO" id="GO:0003676">
    <property type="term" value="F:nucleic acid binding"/>
    <property type="evidence" value="ECO:0007669"/>
    <property type="project" value="InterPro"/>
</dbReference>
<sequence>MGRGNNRQSSRSRSRRTRSTYPDRPLFVVGGALSQWQASDPTPRGNSLRGGYGNGSRNPRSSDRDVATPKKYSRSDSKSRSQSMKTRGSAIAYAYPCDGGQEGFAGESIGEVKDTKSEQMHPIVLVDSVESKIFAYVDEGPNKEPQNPETLYEYSSNFTLGDGSDDEQQQMEYAYDYSTCVSVDEGTHIGLGFHKKAEAVNGVGSSSKADEKEDTDSGSSCSDEENGGFLSIGGLRLYTHDISDKEEEEEEGEEVSSDEESSDSSENSSDDCSDEFESGSGIDDEIAADYLESTGGIDHIVNVDKLVDQIKDEDNRLNEALEKLGGIALQEASTKYGMEKHQPRRKSLAKSQYTPPRHVLSPVMDDLMFVKDPRTISGRKKHAAKFPHSWPFESQKSKNFRRIPGEKKKHRKEVIAMKRRERMIRRGVDLQKINEKLQQMVLNGADILSFEPMHTKDCSQVRRLASIYRLWSGCQGSGKKRFVTVAREHNTSMPSAHDRVRLEELIGANEEDDEFVVNDERFVRKDHKLWNKSSRGKCSTSREPRDSNSSQIKPLKSFLNSGGNNKDASSRKKRDGKIGPSYSSQPVSFISSGIMGSEKVEEKAIEESKESNISTPLENYGAFELHTTGFGSKMMVKMGFTGGGLGKDGQGIAEPIQVSQRPKALGLGAPIAETSTVKRVLDSRRTHTESVDYSKDIPGRSRNSGKRVPNGRKAQEESQGFAAFENHTKGFGSKMMAKMGFVEGMGLGRDSQGITTPIHAVRRPKSQGLGAKR</sequence>
<dbReference type="PROSITE" id="PS50174">
    <property type="entry name" value="G_PATCH"/>
    <property type="match status" value="2"/>
</dbReference>
<evidence type="ECO:0000313" key="3">
    <source>
        <dbReference type="EMBL" id="CAH9136087.1"/>
    </source>
</evidence>
<feature type="compositionally biased region" description="Basic residues" evidence="1">
    <location>
        <begin position="760"/>
        <end position="773"/>
    </location>
</feature>
<feature type="region of interest" description="Disordered" evidence="1">
    <location>
        <begin position="1"/>
        <end position="87"/>
    </location>
</feature>
<feature type="region of interest" description="Disordered" evidence="1">
    <location>
        <begin position="244"/>
        <end position="280"/>
    </location>
</feature>
<feature type="region of interest" description="Disordered" evidence="1">
    <location>
        <begin position="201"/>
        <end position="228"/>
    </location>
</feature>